<dbReference type="InterPro" id="IPR009380">
    <property type="entry name" value="DUF1036"/>
</dbReference>
<accession>E3CX98</accession>
<dbReference type="AlphaFoldDB" id="E3CX98"/>
<feature type="signal peptide" evidence="1">
    <location>
        <begin position="1"/>
        <end position="23"/>
    </location>
</feature>
<protein>
    <submittedName>
        <fullName evidence="2">Uncharacterized protein</fullName>
    </submittedName>
</protein>
<keyword evidence="3" id="KW-1185">Reference proteome</keyword>
<evidence type="ECO:0000313" key="2">
    <source>
        <dbReference type="EMBL" id="EFQ22614.1"/>
    </source>
</evidence>
<dbReference type="EMBL" id="CM001022">
    <property type="protein sequence ID" value="EFQ22614.1"/>
    <property type="molecule type" value="Genomic_DNA"/>
</dbReference>
<organism evidence="2 3">
    <name type="scientific">Aminomonas paucivorans DSM 12260</name>
    <dbReference type="NCBI Taxonomy" id="584708"/>
    <lineage>
        <taxon>Bacteria</taxon>
        <taxon>Thermotogati</taxon>
        <taxon>Synergistota</taxon>
        <taxon>Synergistia</taxon>
        <taxon>Synergistales</taxon>
        <taxon>Synergistaceae</taxon>
        <taxon>Aminomonas</taxon>
    </lineage>
</organism>
<keyword evidence="1" id="KW-0732">Signal</keyword>
<proteinExistence type="predicted"/>
<evidence type="ECO:0000256" key="1">
    <source>
        <dbReference type="SAM" id="SignalP"/>
    </source>
</evidence>
<dbReference type="Pfam" id="PF06282">
    <property type="entry name" value="DUF1036"/>
    <property type="match status" value="1"/>
</dbReference>
<dbReference type="RefSeq" id="WP_006299758.1">
    <property type="nucleotide sequence ID" value="NZ_CM001022.1"/>
</dbReference>
<sequence>MRLVWKRLCLTLCLCVLSTAAWGASVPIQVSNRSGQTLSVAVHYLNPQKQWVTEGWWVFEPGELSTLKGIETTNRYLYVYAEGTDDAVWDGRGEKDAVTLWVVDGKFKTLGNRKPAGTDPVQVLFSICDGGRQGTLLRPVQQVERVIPLPQTGKGGALPPLARNRPFTT</sequence>
<name>E3CX98_9BACT</name>
<reference evidence="2 3" key="1">
    <citation type="journal article" date="2010" name="Stand. Genomic Sci.">
        <title>Non-contiguous finished genome sequence of Aminomonas paucivorans type strain (GLU-3).</title>
        <authorList>
            <person name="Pitluck S."/>
            <person name="Yasawong M."/>
            <person name="Held B."/>
            <person name="Lapidus A."/>
            <person name="Nolan M."/>
            <person name="Copeland A."/>
            <person name="Lucas S."/>
            <person name="Del Rio T.G."/>
            <person name="Tice H."/>
            <person name="Cheng J.F."/>
            <person name="Chertkov O."/>
            <person name="Goodwin L."/>
            <person name="Tapia R."/>
            <person name="Han C."/>
            <person name="Liolios K."/>
            <person name="Ivanova N."/>
            <person name="Mavromatis K."/>
            <person name="Ovchinnikova G."/>
            <person name="Pati A."/>
            <person name="Chen A."/>
            <person name="Palaniappan K."/>
            <person name="Land M."/>
            <person name="Hauser L."/>
            <person name="Chang Y.J."/>
            <person name="Jeffries C.D."/>
            <person name="Pukall R."/>
            <person name="Spring S."/>
            <person name="Rohde M."/>
            <person name="Sikorski J."/>
            <person name="Goker M."/>
            <person name="Woyke T."/>
            <person name="Bristow J."/>
            <person name="Eisen J.A."/>
            <person name="Markowitz V."/>
            <person name="Hugenholtz P."/>
            <person name="Kyrpides N.C."/>
            <person name="Klenk H.P."/>
        </authorList>
    </citation>
    <scope>NUCLEOTIDE SEQUENCE [LARGE SCALE GENOMIC DNA]</scope>
    <source>
        <strain evidence="2 3">DSM 12260</strain>
    </source>
</reference>
<evidence type="ECO:0000313" key="3">
    <source>
        <dbReference type="Proteomes" id="UP000005096"/>
    </source>
</evidence>
<dbReference type="eggNOG" id="ENOG5033B18">
    <property type="taxonomic scope" value="Bacteria"/>
</dbReference>
<dbReference type="HOGENOM" id="CLU_134227_0_0_0"/>
<feature type="chain" id="PRO_5003168126" evidence="1">
    <location>
        <begin position="24"/>
        <end position="169"/>
    </location>
</feature>
<dbReference type="Proteomes" id="UP000005096">
    <property type="component" value="Chromosome"/>
</dbReference>
<gene>
    <name evidence="2" type="ORF">Apau_0177</name>
</gene>
<dbReference type="PaxDb" id="584708-Apau_0177"/>